<dbReference type="Gene3D" id="3.40.1190.10">
    <property type="entry name" value="Mur-like, catalytic domain"/>
    <property type="match status" value="1"/>
</dbReference>
<evidence type="ECO:0000256" key="7">
    <source>
        <dbReference type="ARBA" id="ARBA00022842"/>
    </source>
</evidence>
<sequence>MANDTTKKLPSFLYGQGDRIALLKRVLHQLGHPDEKFKIIHVCGTNGKGSTSTMIAALLQKMGERTGLFTSPFIDEVTESIRIDDTMISAASFAGYVKVITAVLVKMELDPAALSAFEMTFVVAMLYFAEHRVAYVVLECGLGGELDATNAVKTTAYSIFTKIGLDHTRILGTTIAEIAVTKSKIIRAHAEVIIAPKQPPQVYTILAQQARRMAAQVHLAATVELRVVATAQTKTFMQLKTAHAECTFEYSLLGTYQQENLATVLRWLQVFLAKEKRNFKLEQLIAKTMPSLSIPGRFEKIKTAPLIILDAAHNLDGIKAFTATVNTLYPEKPKKIVVGFLKDKDYGHCVAKLLEIKNASFYLTEPEHPTRKLAAVELQQVFDKISRMHAPAFTAARQAFNQAVAAAKEEDGLILVVGSFYLLKAVRKLIVPKNKEG</sequence>
<dbReference type="GO" id="GO:0004326">
    <property type="term" value="F:tetrahydrofolylpolyglutamate synthase activity"/>
    <property type="evidence" value="ECO:0007669"/>
    <property type="project" value="UniProtKB-EC"/>
</dbReference>
<comment type="catalytic activity">
    <reaction evidence="9">
        <text>(6S)-5,6,7,8-tetrahydrofolyl-(gamma-L-Glu)(n) + L-glutamate + ATP = (6S)-5,6,7,8-tetrahydrofolyl-(gamma-L-Glu)(n+1) + ADP + phosphate + H(+)</text>
        <dbReference type="Rhea" id="RHEA:10580"/>
        <dbReference type="Rhea" id="RHEA-COMP:14738"/>
        <dbReference type="Rhea" id="RHEA-COMP:14740"/>
        <dbReference type="ChEBI" id="CHEBI:15378"/>
        <dbReference type="ChEBI" id="CHEBI:29985"/>
        <dbReference type="ChEBI" id="CHEBI:30616"/>
        <dbReference type="ChEBI" id="CHEBI:43474"/>
        <dbReference type="ChEBI" id="CHEBI:141005"/>
        <dbReference type="ChEBI" id="CHEBI:456216"/>
        <dbReference type="EC" id="6.3.2.17"/>
    </reaction>
</comment>
<dbReference type="GO" id="GO:0046872">
    <property type="term" value="F:metal ion binding"/>
    <property type="evidence" value="ECO:0007669"/>
    <property type="project" value="UniProtKB-KW"/>
</dbReference>
<dbReference type="InterPro" id="IPR036615">
    <property type="entry name" value="Mur_ligase_C_dom_sf"/>
</dbReference>
<organism evidence="13">
    <name type="scientific">Liquorilactobacillus satsumensis</name>
    <dbReference type="NCBI Taxonomy" id="259059"/>
    <lineage>
        <taxon>Bacteria</taxon>
        <taxon>Bacillati</taxon>
        <taxon>Bacillota</taxon>
        <taxon>Bacilli</taxon>
        <taxon>Lactobacillales</taxon>
        <taxon>Lactobacillaceae</taxon>
        <taxon>Liquorilactobacillus</taxon>
    </lineage>
</organism>
<evidence type="ECO:0000256" key="2">
    <source>
        <dbReference type="ARBA" id="ARBA00013025"/>
    </source>
</evidence>
<evidence type="ECO:0000259" key="12">
    <source>
        <dbReference type="Pfam" id="PF08245"/>
    </source>
</evidence>
<feature type="domain" description="Mur ligase C-terminal" evidence="11">
    <location>
        <begin position="296"/>
        <end position="420"/>
    </location>
</feature>
<evidence type="ECO:0000256" key="3">
    <source>
        <dbReference type="ARBA" id="ARBA00022598"/>
    </source>
</evidence>
<dbReference type="SUPFAM" id="SSF53623">
    <property type="entry name" value="MurD-like peptide ligases, catalytic domain"/>
    <property type="match status" value="1"/>
</dbReference>
<name>A0A0A7RI33_9LACO</name>
<dbReference type="Pfam" id="PF02875">
    <property type="entry name" value="Mur_ligase_C"/>
    <property type="match status" value="1"/>
</dbReference>
<dbReference type="InterPro" id="IPR001645">
    <property type="entry name" value="Folylpolyglutamate_synth"/>
</dbReference>
<dbReference type="PANTHER" id="PTHR11136:SF0">
    <property type="entry name" value="DIHYDROFOLATE SYNTHETASE-RELATED"/>
    <property type="match status" value="1"/>
</dbReference>
<evidence type="ECO:0000256" key="4">
    <source>
        <dbReference type="ARBA" id="ARBA00022723"/>
    </source>
</evidence>
<reference evidence="13" key="1">
    <citation type="journal article" date="2014" name="Appl. Environ. Microbiol.">
        <title>Detection and genomic characterization of motility in Lactobacillus curvatus: confirmation of motility in a species outside the Lactobacillus salivarius clade.</title>
        <authorList>
            <person name="Cousin F.J."/>
            <person name="Lynch S.M."/>
            <person name="Harris H.M."/>
            <person name="McCann A."/>
            <person name="Lynch D.B."/>
            <person name="Neville B.A."/>
            <person name="Irisawa T."/>
            <person name="Okada S."/>
            <person name="Endo A."/>
            <person name="O'Toole P.W."/>
        </authorList>
    </citation>
    <scope>NUCLEOTIDE SEQUENCE</scope>
    <source>
        <strain evidence="13">DSM 16230</strain>
    </source>
</reference>
<evidence type="ECO:0000256" key="5">
    <source>
        <dbReference type="ARBA" id="ARBA00022741"/>
    </source>
</evidence>
<dbReference type="Pfam" id="PF08245">
    <property type="entry name" value="Mur_ligase_M"/>
    <property type="match status" value="1"/>
</dbReference>
<dbReference type="InterPro" id="IPR036565">
    <property type="entry name" value="Mur-like_cat_sf"/>
</dbReference>
<dbReference type="InterPro" id="IPR004101">
    <property type="entry name" value="Mur_ligase_C"/>
</dbReference>
<proteinExistence type="inferred from homology"/>
<protein>
    <recommendedName>
        <fullName evidence="2">tetrahydrofolate synthase</fullName>
        <ecNumber evidence="2">6.3.2.17</ecNumber>
    </recommendedName>
    <alternativeName>
        <fullName evidence="8">Tetrahydrofolylpolyglutamate synthase</fullName>
    </alternativeName>
</protein>
<evidence type="ECO:0000313" key="13">
    <source>
        <dbReference type="EMBL" id="AJA34279.1"/>
    </source>
</evidence>
<dbReference type="GO" id="GO:0008841">
    <property type="term" value="F:dihydrofolate synthase activity"/>
    <property type="evidence" value="ECO:0007669"/>
    <property type="project" value="TreeGrafter"/>
</dbReference>
<dbReference type="GO" id="GO:0005524">
    <property type="term" value="F:ATP binding"/>
    <property type="evidence" value="ECO:0007669"/>
    <property type="project" value="UniProtKB-KW"/>
</dbReference>
<dbReference type="PIRSF" id="PIRSF001563">
    <property type="entry name" value="Folylpolyglu_synth"/>
    <property type="match status" value="1"/>
</dbReference>
<evidence type="ECO:0000256" key="1">
    <source>
        <dbReference type="ARBA" id="ARBA00008276"/>
    </source>
</evidence>
<comment type="similarity">
    <text evidence="1 10">Belongs to the folylpolyglutamate synthase family.</text>
</comment>
<dbReference type="EC" id="6.3.2.17" evidence="2"/>
<dbReference type="NCBIfam" id="TIGR01499">
    <property type="entry name" value="folC"/>
    <property type="match status" value="1"/>
</dbReference>
<evidence type="ECO:0000259" key="11">
    <source>
        <dbReference type="Pfam" id="PF02875"/>
    </source>
</evidence>
<dbReference type="Gene3D" id="3.90.190.20">
    <property type="entry name" value="Mur ligase, C-terminal domain"/>
    <property type="match status" value="1"/>
</dbReference>
<dbReference type="GeneID" id="98307844"/>
<accession>A0A0A7RI33</accession>
<keyword evidence="5 10" id="KW-0547">Nucleotide-binding</keyword>
<evidence type="ECO:0000256" key="8">
    <source>
        <dbReference type="ARBA" id="ARBA00030592"/>
    </source>
</evidence>
<dbReference type="PANTHER" id="PTHR11136">
    <property type="entry name" value="FOLYLPOLYGLUTAMATE SYNTHASE-RELATED"/>
    <property type="match status" value="1"/>
</dbReference>
<dbReference type="InterPro" id="IPR013221">
    <property type="entry name" value="Mur_ligase_cen"/>
</dbReference>
<keyword evidence="6 10" id="KW-0067">ATP-binding</keyword>
<feature type="domain" description="Mur ligase central" evidence="12">
    <location>
        <begin position="42"/>
        <end position="264"/>
    </location>
</feature>
<keyword evidence="3 10" id="KW-0436">Ligase</keyword>
<evidence type="ECO:0000256" key="9">
    <source>
        <dbReference type="ARBA" id="ARBA00047493"/>
    </source>
</evidence>
<dbReference type="GO" id="GO:0005737">
    <property type="term" value="C:cytoplasm"/>
    <property type="evidence" value="ECO:0007669"/>
    <property type="project" value="TreeGrafter"/>
</dbReference>
<evidence type="ECO:0000256" key="6">
    <source>
        <dbReference type="ARBA" id="ARBA00022840"/>
    </source>
</evidence>
<keyword evidence="7" id="KW-0460">Magnesium</keyword>
<keyword evidence="4" id="KW-0479">Metal-binding</keyword>
<evidence type="ECO:0000256" key="10">
    <source>
        <dbReference type="PIRNR" id="PIRNR001563"/>
    </source>
</evidence>
<dbReference type="SUPFAM" id="SSF53244">
    <property type="entry name" value="MurD-like peptide ligases, peptide-binding domain"/>
    <property type="match status" value="1"/>
</dbReference>
<dbReference type="EMBL" id="KM886870">
    <property type="protein sequence ID" value="AJA34279.1"/>
    <property type="molecule type" value="Genomic_DNA"/>
</dbReference>
<dbReference type="AlphaFoldDB" id="A0A0A7RI33"/>